<gene>
    <name evidence="6" type="ORF">HHO38_19690</name>
</gene>
<dbReference type="PROSITE" id="PS51747">
    <property type="entry name" value="CYT_DCMP_DEAMINASES_2"/>
    <property type="match status" value="1"/>
</dbReference>
<comment type="similarity">
    <text evidence="1">Belongs to the cytidine and deoxycytidylate deaminase family.</text>
</comment>
<dbReference type="InterPro" id="IPR016192">
    <property type="entry name" value="APOBEC/CMP_deaminase_Zn-bd"/>
</dbReference>
<dbReference type="AlphaFoldDB" id="A0A7L5EG66"/>
<dbReference type="GO" id="GO:0005737">
    <property type="term" value="C:cytoplasm"/>
    <property type="evidence" value="ECO:0007669"/>
    <property type="project" value="TreeGrafter"/>
</dbReference>
<keyword evidence="2" id="KW-0479">Metal-binding</keyword>
<dbReference type="Proteomes" id="UP000501982">
    <property type="component" value="Chromosome"/>
</dbReference>
<dbReference type="Pfam" id="PF00383">
    <property type="entry name" value="dCMP_cyt_deam_1"/>
    <property type="match status" value="1"/>
</dbReference>
<dbReference type="InterPro" id="IPR016193">
    <property type="entry name" value="Cytidine_deaminase-like"/>
</dbReference>
<evidence type="ECO:0000256" key="4">
    <source>
        <dbReference type="ARBA" id="ARBA00022833"/>
    </source>
</evidence>
<keyword evidence="3" id="KW-0378">Hydrolase</keyword>
<evidence type="ECO:0000256" key="1">
    <source>
        <dbReference type="ARBA" id="ARBA00006576"/>
    </source>
</evidence>
<protein>
    <recommendedName>
        <fullName evidence="5">CMP/dCMP-type deaminase domain-containing protein</fullName>
    </recommendedName>
</protein>
<name>A0A7L5EG66_PARDI</name>
<dbReference type="GO" id="GO:0008270">
    <property type="term" value="F:zinc ion binding"/>
    <property type="evidence" value="ECO:0007669"/>
    <property type="project" value="InterPro"/>
</dbReference>
<dbReference type="RefSeq" id="WP_170106297.1">
    <property type="nucleotide sequence ID" value="NZ_CP051672.1"/>
</dbReference>
<dbReference type="Gene3D" id="3.40.140.10">
    <property type="entry name" value="Cytidine Deaminase, domain 2"/>
    <property type="match status" value="1"/>
</dbReference>
<evidence type="ECO:0000313" key="7">
    <source>
        <dbReference type="Proteomes" id="UP000501982"/>
    </source>
</evidence>
<evidence type="ECO:0000256" key="3">
    <source>
        <dbReference type="ARBA" id="ARBA00022801"/>
    </source>
</evidence>
<reference evidence="6 7" key="1">
    <citation type="submission" date="2020-04" db="EMBL/GenBank/DDBJ databases">
        <title>Complete Genomes and Methylome analysis of CBBP consortium that reverse antibiotic-induced susceptibility to vancomycin-resistant Enterococcus faecium infection.</title>
        <authorList>
            <person name="Fomenkov A."/>
            <person name="Zhang Z."/>
            <person name="Pamer E."/>
            <person name="Roberts R.J."/>
        </authorList>
    </citation>
    <scope>NUCLEOTIDE SEQUENCE [LARGE SCALE GENOMIC DNA]</scope>
    <source>
        <strain evidence="7">CBBP</strain>
    </source>
</reference>
<dbReference type="InterPro" id="IPR015517">
    <property type="entry name" value="dCMP_deaminase-rel"/>
</dbReference>
<dbReference type="PROSITE" id="PS51257">
    <property type="entry name" value="PROKAR_LIPOPROTEIN"/>
    <property type="match status" value="1"/>
</dbReference>
<proteinExistence type="inferred from homology"/>
<dbReference type="InterPro" id="IPR002125">
    <property type="entry name" value="CMP_dCMP_dom"/>
</dbReference>
<feature type="domain" description="CMP/dCMP-type deaminase" evidence="5">
    <location>
        <begin position="513"/>
        <end position="641"/>
    </location>
</feature>
<dbReference type="GO" id="GO:0004132">
    <property type="term" value="F:dCMP deaminase activity"/>
    <property type="evidence" value="ECO:0007669"/>
    <property type="project" value="TreeGrafter"/>
</dbReference>
<accession>A0A7L5EG66</accession>
<dbReference type="PANTHER" id="PTHR11086:SF18">
    <property type="entry name" value="DEOXYCYTIDYLATE DEAMINASE"/>
    <property type="match status" value="1"/>
</dbReference>
<keyword evidence="4" id="KW-0862">Zinc</keyword>
<dbReference type="EMBL" id="CP051672">
    <property type="protein sequence ID" value="QJE30368.1"/>
    <property type="molecule type" value="Genomic_DNA"/>
</dbReference>
<organism evidence="6 7">
    <name type="scientific">Parabacteroides distasonis</name>
    <dbReference type="NCBI Taxonomy" id="823"/>
    <lineage>
        <taxon>Bacteria</taxon>
        <taxon>Pseudomonadati</taxon>
        <taxon>Bacteroidota</taxon>
        <taxon>Bacteroidia</taxon>
        <taxon>Bacteroidales</taxon>
        <taxon>Tannerellaceae</taxon>
        <taxon>Parabacteroides</taxon>
    </lineage>
</organism>
<evidence type="ECO:0000259" key="5">
    <source>
        <dbReference type="PROSITE" id="PS51747"/>
    </source>
</evidence>
<evidence type="ECO:0000313" key="6">
    <source>
        <dbReference type="EMBL" id="QJE30368.1"/>
    </source>
</evidence>
<dbReference type="SUPFAM" id="SSF53927">
    <property type="entry name" value="Cytidine deaminase-like"/>
    <property type="match status" value="1"/>
</dbReference>
<dbReference type="PANTHER" id="PTHR11086">
    <property type="entry name" value="DEOXYCYTIDYLATE DEAMINASE-RELATED"/>
    <property type="match status" value="1"/>
</dbReference>
<evidence type="ECO:0000256" key="2">
    <source>
        <dbReference type="ARBA" id="ARBA00022723"/>
    </source>
</evidence>
<sequence>MKDQLPVDELYNNRRNFSIIGLTGNAGCGCSRLASIMQNENFFRSENLRSEDGLFTEEVQSLKNTDLFLKKEEHLNDSAVSKLIFKKKYSVCKKFIFENYHPYAVIKYTYVVWLYVFLFLRFKCKKEGISFAKDYLKRKLDEILSNKFDFSHKGSDDDYKTYRGCTDNKVLYQEALDNLDLSKIIDLLSDITCDDFLNARGDDAEKISKLFFDAACDFQNQIKLLNSSLAKRDYLCLCRFYHRLSAVIRATGDPLKDSRRVHQEGSCTHIYDIVKLINVLIKGKNHISDGFDRRIVIDSIRNSLEALYLKERYAGFYLMAVHDNQNRELHLKEKIKSLISEGCEEPDSELVNRMFEKIKLLSDAEAGNKDYEKGRFYSPNVAQCIADAEIHVVNNAPMDEKIPEFYTLEEQWMKYASLILHPGLITPSAEERCMVVAYSAKFNSGCLSRQVGAVITNQYHSIRTIGWNDVPYGQISCSLRDLNDLTDHSLPEKRNLKYTYSDFERGNITTYDDNTRNFKQKLRCDYANLKTENLKGLPFSYCFKTLENRYSGNKNQVYTRSLHAEENAMLQMVKFGGESLRNGIIYVTASPCELCSKKLYQIGVRKIVYIDPYPGISKEHIIGCGYKRPELKPFQGAYGCAYYKLFQPFMPYKDELDIRTGSTHQLHSSLELLGDFMKKIGKPLKATYTKQEYEEIKEMISEMKMNKDETN</sequence>
<dbReference type="PROSITE" id="PS00903">
    <property type="entry name" value="CYT_DCMP_DEAMINASES_1"/>
    <property type="match status" value="1"/>
</dbReference>